<dbReference type="Proteomes" id="UP000680365">
    <property type="component" value="Unassembled WGS sequence"/>
</dbReference>
<sequence length="523" mass="61230">MAEKEILYSINGEKIYPLNTNLKEGNKSKKGFNRGVIVKIIDMLVANKVKEQKIQNFLYDFSSDAETKEEKRTYKEKFSFNLPNSGSFKSVLKKIEKHDIYNLAGIYELILDGEKIIDEEKPKQEKQIKQIIDEIKEKQTIQTEQLYNILMSLTVNNFLIFSGPSGTGKTSIVDTLSDSLGGKFHKLPVRANFSDESAILGYWNPLLSRYEGTETLRFLIEVYKSEREINFLLLDEMNLSKIENYFSTFLSEIDRLKEKGETTITLFETNITNKKQYENIKYFLENYFSEDFENNIYFSGNFLEYGKKETDENGNFETEEIQSIKVFIKLKNNLKIIGTINEDETTNSLSNKVLDRSQFVTFEVGNLFGEDENENEELNLKYKNYFDSFYEEKIKLNQIENYFKKLDKYKEIKTIITAINEQIKNISINESVGYRAIEEIMTYIKNYCNYNGEDNIENLTKKLTESLDNQISQKVLTKLKTFSLIGEEQKKAFKEIGNILEKFENKKLEKSIKFYNHLKSNML</sequence>
<comment type="caution">
    <text evidence="2">The sequence shown here is derived from an EMBL/GenBank/DDBJ whole genome shotgun (WGS) entry which is preliminary data.</text>
</comment>
<dbReference type="SUPFAM" id="SSF52540">
    <property type="entry name" value="P-loop containing nucleoside triphosphate hydrolases"/>
    <property type="match status" value="1"/>
</dbReference>
<dbReference type="EMBL" id="JAEDAM010000054">
    <property type="protein sequence ID" value="MBS8122203.1"/>
    <property type="molecule type" value="Genomic_DNA"/>
</dbReference>
<dbReference type="InterPro" id="IPR027417">
    <property type="entry name" value="P-loop_NTPase"/>
</dbReference>
<evidence type="ECO:0000313" key="2">
    <source>
        <dbReference type="EMBL" id="MBS8122203.1"/>
    </source>
</evidence>
<evidence type="ECO:0000313" key="3">
    <source>
        <dbReference type="Proteomes" id="UP000680365"/>
    </source>
</evidence>
<keyword evidence="3" id="KW-1185">Reference proteome</keyword>
<feature type="domain" description="ATPase AAA-type core" evidence="1">
    <location>
        <begin position="159"/>
        <end position="273"/>
    </location>
</feature>
<proteinExistence type="predicted"/>
<dbReference type="Pfam" id="PF00004">
    <property type="entry name" value="AAA"/>
    <property type="match status" value="1"/>
</dbReference>
<dbReference type="InterPro" id="IPR003959">
    <property type="entry name" value="ATPase_AAA_core"/>
</dbReference>
<reference evidence="2 3" key="1">
    <citation type="journal article" date="2021" name="Nat. Commun.">
        <title>Reductive evolution and unique predatory mode in the CPR bacterium Vampirococcus lugosii.</title>
        <authorList>
            <person name="Moreira D."/>
            <person name="Zivanovic Y."/>
            <person name="Lopez-Archilla A.I."/>
            <person name="Iniesto M."/>
            <person name="Lopez-Garcia P."/>
        </authorList>
    </citation>
    <scope>NUCLEOTIDE SEQUENCE [LARGE SCALE GENOMIC DNA]</scope>
    <source>
        <strain evidence="2">Chiprana</strain>
    </source>
</reference>
<protein>
    <submittedName>
        <fullName evidence="2">5-methylcytosine-specific restriction related enzyme</fullName>
    </submittedName>
</protein>
<organism evidence="2 3">
    <name type="scientific">Candidatus Vampirococcus lugosii</name>
    <dbReference type="NCBI Taxonomy" id="2789015"/>
    <lineage>
        <taxon>Bacteria</taxon>
        <taxon>Candidatus Absconditibacteriota</taxon>
        <taxon>Vampirococcus</taxon>
    </lineage>
</organism>
<dbReference type="Gene3D" id="3.40.50.300">
    <property type="entry name" value="P-loop containing nucleotide triphosphate hydrolases"/>
    <property type="match status" value="1"/>
</dbReference>
<accession>A0ABS5QLY7</accession>
<name>A0ABS5QLY7_9BACT</name>
<dbReference type="RefSeq" id="WP_213349540.1">
    <property type="nucleotide sequence ID" value="NZ_JAEDAM010000054.1"/>
</dbReference>
<evidence type="ECO:0000259" key="1">
    <source>
        <dbReference type="Pfam" id="PF00004"/>
    </source>
</evidence>
<gene>
    <name evidence="2" type="ORF">VAMP_169n4</name>
</gene>